<dbReference type="GO" id="GO:0005783">
    <property type="term" value="C:endoplasmic reticulum"/>
    <property type="evidence" value="ECO:0007669"/>
    <property type="project" value="TreeGrafter"/>
</dbReference>
<feature type="compositionally biased region" description="Basic and acidic residues" evidence="1">
    <location>
        <begin position="170"/>
        <end position="183"/>
    </location>
</feature>
<sequence>MFTCLWDFKLDSIKAGFAMADGENVNDNAQVNLQVHPQPQPQLQVHPQQQPQVHPQPQQQLQVHPQPQQLQLQPQQQLHIQPQQQLQVQPQQQLHVQPEFQLQSQPVRDLPGLLRAVTSIRGAAGTTNTERSAMSAENQQWLMNALGELCCPSDDVQLMKQALALLEVEMGREKEESRSRAKNEEDEDVEEWDERVQRQERALDTLLEITEVVDNSRDFCKLGGMNVVFTGPLLSLAPSLRHRAAELVAICAQNEPMVQSCVLSLGGLQTLLDLVDKDTNEVVRVKALLAVSCIVRESEVALHEFVEKDGCSLLLRSLQNESPRLRAKAAFLVHCLLRSRPHLQEDFIAMGTVQQLGMMLQDFHEPSHEHIAGALCCLASHPMGLAGCQESALGLQHALRSRISELGTNDQFQEEKEFCEHLMEIFAADSPSNGAMDR</sequence>
<dbReference type="PANTHER" id="PTHR19316">
    <property type="entry name" value="PROTEIN FOLDING REGULATOR"/>
    <property type="match status" value="1"/>
</dbReference>
<dbReference type="PANTHER" id="PTHR19316:SF18">
    <property type="entry name" value="HSP70-BINDING PROTEIN 1"/>
    <property type="match status" value="1"/>
</dbReference>
<feature type="compositionally biased region" description="Acidic residues" evidence="1">
    <location>
        <begin position="184"/>
        <end position="193"/>
    </location>
</feature>
<dbReference type="SUPFAM" id="SSF48371">
    <property type="entry name" value="ARM repeat"/>
    <property type="match status" value="1"/>
</dbReference>
<dbReference type="AlphaFoldDB" id="A0A8C4QRE8"/>
<dbReference type="InterPro" id="IPR050693">
    <property type="entry name" value="Hsp70_NEF-Inhibitors"/>
</dbReference>
<organism evidence="2 3">
    <name type="scientific">Eptatretus burgeri</name>
    <name type="common">Inshore hagfish</name>
    <dbReference type="NCBI Taxonomy" id="7764"/>
    <lineage>
        <taxon>Eukaryota</taxon>
        <taxon>Metazoa</taxon>
        <taxon>Chordata</taxon>
        <taxon>Craniata</taxon>
        <taxon>Vertebrata</taxon>
        <taxon>Cyclostomata</taxon>
        <taxon>Myxini</taxon>
        <taxon>Myxiniformes</taxon>
        <taxon>Myxinidae</taxon>
        <taxon>Eptatretinae</taxon>
        <taxon>Eptatretus</taxon>
    </lineage>
</organism>
<dbReference type="GeneTree" id="ENSGT00940000153909"/>
<protein>
    <submittedName>
        <fullName evidence="2">HSPA (heat shock 70kDa) binding protein, cytoplasmic cochaperone 1</fullName>
    </submittedName>
</protein>
<feature type="region of interest" description="Disordered" evidence="1">
    <location>
        <begin position="41"/>
        <end position="60"/>
    </location>
</feature>
<dbReference type="Ensembl" id="ENSEBUT00000019296.1">
    <property type="protein sequence ID" value="ENSEBUP00000018720.1"/>
    <property type="gene ID" value="ENSEBUG00000011676.1"/>
</dbReference>
<proteinExistence type="predicted"/>
<reference evidence="2" key="1">
    <citation type="submission" date="2025-08" db="UniProtKB">
        <authorList>
            <consortium name="Ensembl"/>
        </authorList>
    </citation>
    <scope>IDENTIFICATION</scope>
</reference>
<reference evidence="2" key="2">
    <citation type="submission" date="2025-09" db="UniProtKB">
        <authorList>
            <consortium name="Ensembl"/>
        </authorList>
    </citation>
    <scope>IDENTIFICATION</scope>
</reference>
<name>A0A8C4QRE8_EPTBU</name>
<evidence type="ECO:0000313" key="3">
    <source>
        <dbReference type="Proteomes" id="UP000694388"/>
    </source>
</evidence>
<evidence type="ECO:0000313" key="2">
    <source>
        <dbReference type="Ensembl" id="ENSEBUP00000018720.1"/>
    </source>
</evidence>
<dbReference type="InterPro" id="IPR011989">
    <property type="entry name" value="ARM-like"/>
</dbReference>
<dbReference type="GO" id="GO:0000774">
    <property type="term" value="F:adenyl-nucleotide exchange factor activity"/>
    <property type="evidence" value="ECO:0007669"/>
    <property type="project" value="TreeGrafter"/>
</dbReference>
<keyword evidence="3" id="KW-1185">Reference proteome</keyword>
<evidence type="ECO:0000256" key="1">
    <source>
        <dbReference type="SAM" id="MobiDB-lite"/>
    </source>
</evidence>
<accession>A0A8C4QRE8</accession>
<dbReference type="Proteomes" id="UP000694388">
    <property type="component" value="Unplaced"/>
</dbReference>
<dbReference type="InterPro" id="IPR016024">
    <property type="entry name" value="ARM-type_fold"/>
</dbReference>
<dbReference type="Gene3D" id="1.25.10.10">
    <property type="entry name" value="Leucine-rich Repeat Variant"/>
    <property type="match status" value="1"/>
</dbReference>
<feature type="region of interest" description="Disordered" evidence="1">
    <location>
        <begin position="170"/>
        <end position="193"/>
    </location>
</feature>